<name>A0A2P4QTR7_RHIID</name>
<keyword evidence="2" id="KW-1185">Reference proteome</keyword>
<dbReference type="EMBL" id="AUPC02000013">
    <property type="protein sequence ID" value="POG81043.1"/>
    <property type="molecule type" value="Genomic_DNA"/>
</dbReference>
<protein>
    <submittedName>
        <fullName evidence="1">Uncharacterized protein</fullName>
    </submittedName>
</protein>
<gene>
    <name evidence="1" type="ORF">GLOIN_2v1763661</name>
</gene>
<evidence type="ECO:0000313" key="1">
    <source>
        <dbReference type="EMBL" id="POG81043.1"/>
    </source>
</evidence>
<accession>A0A2P4QTR7</accession>
<sequence length="100" mass="11355">MNLLTTTTTAHDAKIMAAIKISQVLLVQFILNLICMEDSKLNLDEKAELWNRNVLLVNLRNLFVKSLDIARLNYPLFITVGYKVNEATIASTADQHKLRL</sequence>
<dbReference type="AlphaFoldDB" id="A0A2P4QTR7"/>
<comment type="caution">
    <text evidence="1">The sequence shown here is derived from an EMBL/GenBank/DDBJ whole genome shotgun (WGS) entry which is preliminary data.</text>
</comment>
<dbReference type="Proteomes" id="UP000018888">
    <property type="component" value="Unassembled WGS sequence"/>
</dbReference>
<reference evidence="1 2" key="1">
    <citation type="journal article" date="2013" name="Proc. Natl. Acad. Sci. U.S.A.">
        <title>Genome of an arbuscular mycorrhizal fungus provides insight into the oldest plant symbiosis.</title>
        <authorList>
            <person name="Tisserant E."/>
            <person name="Malbreil M."/>
            <person name="Kuo A."/>
            <person name="Kohler A."/>
            <person name="Symeonidi A."/>
            <person name="Balestrini R."/>
            <person name="Charron P."/>
            <person name="Duensing N."/>
            <person name="Frei Dit Frey N."/>
            <person name="Gianinazzi-Pearson V."/>
            <person name="Gilbert L.B."/>
            <person name="Handa Y."/>
            <person name="Herr J.R."/>
            <person name="Hijri M."/>
            <person name="Koul R."/>
            <person name="Kawaguchi M."/>
            <person name="Krajinski F."/>
            <person name="Lammers P.J."/>
            <person name="Masclaux F.G."/>
            <person name="Murat C."/>
            <person name="Morin E."/>
            <person name="Ndikumana S."/>
            <person name="Pagni M."/>
            <person name="Petitpierre D."/>
            <person name="Requena N."/>
            <person name="Rosikiewicz P."/>
            <person name="Riley R."/>
            <person name="Saito K."/>
            <person name="San Clemente H."/>
            <person name="Shapiro H."/>
            <person name="van Tuinen D."/>
            <person name="Becard G."/>
            <person name="Bonfante P."/>
            <person name="Paszkowski U."/>
            <person name="Shachar-Hill Y.Y."/>
            <person name="Tuskan G.A."/>
            <person name="Young P.W."/>
            <person name="Sanders I.R."/>
            <person name="Henrissat B."/>
            <person name="Rensing S.A."/>
            <person name="Grigoriev I.V."/>
            <person name="Corradi N."/>
            <person name="Roux C."/>
            <person name="Martin F."/>
        </authorList>
    </citation>
    <scope>NUCLEOTIDE SEQUENCE [LARGE SCALE GENOMIC DNA]</scope>
    <source>
        <strain evidence="1 2">DAOM 197198</strain>
    </source>
</reference>
<reference evidence="1 2" key="2">
    <citation type="journal article" date="2018" name="New Phytol.">
        <title>High intraspecific genome diversity in the model arbuscular mycorrhizal symbiont Rhizophagus irregularis.</title>
        <authorList>
            <person name="Chen E.C.H."/>
            <person name="Morin E."/>
            <person name="Beaudet D."/>
            <person name="Noel J."/>
            <person name="Yildirir G."/>
            <person name="Ndikumana S."/>
            <person name="Charron P."/>
            <person name="St-Onge C."/>
            <person name="Giorgi J."/>
            <person name="Kruger M."/>
            <person name="Marton T."/>
            <person name="Ropars J."/>
            <person name="Grigoriev I.V."/>
            <person name="Hainaut M."/>
            <person name="Henrissat B."/>
            <person name="Roux C."/>
            <person name="Martin F."/>
            <person name="Corradi N."/>
        </authorList>
    </citation>
    <scope>NUCLEOTIDE SEQUENCE [LARGE SCALE GENOMIC DNA]</scope>
    <source>
        <strain evidence="1 2">DAOM 197198</strain>
    </source>
</reference>
<proteinExistence type="predicted"/>
<evidence type="ECO:0000313" key="2">
    <source>
        <dbReference type="Proteomes" id="UP000018888"/>
    </source>
</evidence>
<organism evidence="1 2">
    <name type="scientific">Rhizophagus irregularis (strain DAOM 181602 / DAOM 197198 / MUCL 43194)</name>
    <name type="common">Arbuscular mycorrhizal fungus</name>
    <name type="synonym">Glomus intraradices</name>
    <dbReference type="NCBI Taxonomy" id="747089"/>
    <lineage>
        <taxon>Eukaryota</taxon>
        <taxon>Fungi</taxon>
        <taxon>Fungi incertae sedis</taxon>
        <taxon>Mucoromycota</taxon>
        <taxon>Glomeromycotina</taxon>
        <taxon>Glomeromycetes</taxon>
        <taxon>Glomerales</taxon>
        <taxon>Glomeraceae</taxon>
        <taxon>Rhizophagus</taxon>
    </lineage>
</organism>